<dbReference type="EMBL" id="JAAGPU010000020">
    <property type="protein sequence ID" value="NEU05434.1"/>
    <property type="molecule type" value="Genomic_DNA"/>
</dbReference>
<gene>
    <name evidence="2" type="ORF">G3M99_11315</name>
</gene>
<name>A0A6M0H5A1_9CLOT</name>
<comment type="caution">
    <text evidence="2">The sequence shown here is derived from an EMBL/GenBank/DDBJ whole genome shotgun (WGS) entry which is preliminary data.</text>
</comment>
<reference evidence="2 3" key="1">
    <citation type="submission" date="2020-02" db="EMBL/GenBank/DDBJ databases">
        <title>Genome assembly of a novel Clostridium senegalense strain.</title>
        <authorList>
            <person name="Gupta T.B."/>
            <person name="Jauregui R."/>
            <person name="Maclean P."/>
            <person name="Nawarathana A."/>
            <person name="Brightwell G."/>
        </authorList>
    </citation>
    <scope>NUCLEOTIDE SEQUENCE [LARGE SCALE GENOMIC DNA]</scope>
    <source>
        <strain evidence="2 3">AGRFS4</strain>
    </source>
</reference>
<keyword evidence="3" id="KW-1185">Reference proteome</keyword>
<evidence type="ECO:0000313" key="2">
    <source>
        <dbReference type="EMBL" id="NEU05434.1"/>
    </source>
</evidence>
<protein>
    <submittedName>
        <fullName evidence="2">Uncharacterized protein</fullName>
    </submittedName>
</protein>
<keyword evidence="1" id="KW-1133">Transmembrane helix</keyword>
<dbReference type="Proteomes" id="UP000481872">
    <property type="component" value="Unassembled WGS sequence"/>
</dbReference>
<feature type="transmembrane region" description="Helical" evidence="1">
    <location>
        <begin position="56"/>
        <end position="80"/>
    </location>
</feature>
<organism evidence="2 3">
    <name type="scientific">Clostridium senegalense</name>
    <dbReference type="NCBI Taxonomy" id="1465809"/>
    <lineage>
        <taxon>Bacteria</taxon>
        <taxon>Bacillati</taxon>
        <taxon>Bacillota</taxon>
        <taxon>Clostridia</taxon>
        <taxon>Eubacteriales</taxon>
        <taxon>Clostridiaceae</taxon>
        <taxon>Clostridium</taxon>
    </lineage>
</organism>
<evidence type="ECO:0000256" key="1">
    <source>
        <dbReference type="SAM" id="Phobius"/>
    </source>
</evidence>
<dbReference type="AlphaFoldDB" id="A0A6M0H5A1"/>
<sequence length="85" mass="9967">MLILNFYLITVIFSMLTIMLIFYALNNNEQFQSKMFDMMLNNENIEDDDSNDFIDFIISIYVLIPIINIIASIALLTTLYSKKKN</sequence>
<evidence type="ECO:0000313" key="3">
    <source>
        <dbReference type="Proteomes" id="UP000481872"/>
    </source>
</evidence>
<keyword evidence="1" id="KW-0812">Transmembrane</keyword>
<dbReference type="RefSeq" id="WP_061995733.1">
    <property type="nucleotide sequence ID" value="NZ_JAAGPU010000020.1"/>
</dbReference>
<keyword evidence="1" id="KW-0472">Membrane</keyword>
<proteinExistence type="predicted"/>
<feature type="transmembrane region" description="Helical" evidence="1">
    <location>
        <begin position="7"/>
        <end position="25"/>
    </location>
</feature>
<accession>A0A6M0H5A1</accession>